<feature type="region of interest" description="Disordered" evidence="1">
    <location>
        <begin position="1"/>
        <end position="30"/>
    </location>
</feature>
<sequence length="82" mass="9375">MYPMRPRQQPMPPRIPPHVRPQQKTPGGISSLLTTFRTPEGNLDIEKIQVTAQQAKSIYSQVSPLVTKFIKNKRAPYKNLFS</sequence>
<protein>
    <submittedName>
        <fullName evidence="2">Uncharacterized protein</fullName>
    </submittedName>
</protein>
<keyword evidence="3" id="KW-1185">Reference proteome</keyword>
<dbReference type="EMBL" id="JACHGH010000001">
    <property type="protein sequence ID" value="MBB6451785.1"/>
    <property type="molecule type" value="Genomic_DNA"/>
</dbReference>
<dbReference type="InterPro" id="IPR025555">
    <property type="entry name" value="YppG"/>
</dbReference>
<gene>
    <name evidence="2" type="ORF">HNQ94_000206</name>
</gene>
<evidence type="ECO:0000256" key="1">
    <source>
        <dbReference type="SAM" id="MobiDB-lite"/>
    </source>
</evidence>
<organism evidence="2 3">
    <name type="scientific">Salirhabdus euzebyi</name>
    <dbReference type="NCBI Taxonomy" id="394506"/>
    <lineage>
        <taxon>Bacteria</taxon>
        <taxon>Bacillati</taxon>
        <taxon>Bacillota</taxon>
        <taxon>Bacilli</taxon>
        <taxon>Bacillales</taxon>
        <taxon>Bacillaceae</taxon>
        <taxon>Salirhabdus</taxon>
    </lineage>
</organism>
<comment type="caution">
    <text evidence="2">The sequence shown here is derived from an EMBL/GenBank/DDBJ whole genome shotgun (WGS) entry which is preliminary data.</text>
</comment>
<evidence type="ECO:0000313" key="2">
    <source>
        <dbReference type="EMBL" id="MBB6451785.1"/>
    </source>
</evidence>
<proteinExistence type="predicted"/>
<accession>A0A841Q1P1</accession>
<dbReference type="AlphaFoldDB" id="A0A841Q1P1"/>
<name>A0A841Q1P1_9BACI</name>
<dbReference type="Pfam" id="PF14179">
    <property type="entry name" value="YppG"/>
    <property type="match status" value="1"/>
</dbReference>
<dbReference type="Proteomes" id="UP000581688">
    <property type="component" value="Unassembled WGS sequence"/>
</dbReference>
<feature type="compositionally biased region" description="Pro residues" evidence="1">
    <location>
        <begin position="9"/>
        <end position="19"/>
    </location>
</feature>
<evidence type="ECO:0000313" key="3">
    <source>
        <dbReference type="Proteomes" id="UP000581688"/>
    </source>
</evidence>
<dbReference type="RefSeq" id="WP_174496391.1">
    <property type="nucleotide sequence ID" value="NZ_CADDWK010000007.1"/>
</dbReference>
<reference evidence="2 3" key="1">
    <citation type="submission" date="2020-08" db="EMBL/GenBank/DDBJ databases">
        <title>Genomic Encyclopedia of Type Strains, Phase IV (KMG-IV): sequencing the most valuable type-strain genomes for metagenomic binning, comparative biology and taxonomic classification.</title>
        <authorList>
            <person name="Goeker M."/>
        </authorList>
    </citation>
    <scope>NUCLEOTIDE SEQUENCE [LARGE SCALE GENOMIC DNA]</scope>
    <source>
        <strain evidence="2 3">DSM 19612</strain>
    </source>
</reference>